<dbReference type="GO" id="GO:0006396">
    <property type="term" value="P:RNA processing"/>
    <property type="evidence" value="ECO:0007669"/>
    <property type="project" value="InterPro"/>
</dbReference>
<dbReference type="InterPro" id="IPR023797">
    <property type="entry name" value="RNA3'_phos_cyclase_dom"/>
</dbReference>
<dbReference type="Gene3D" id="3.90.1140.10">
    <property type="entry name" value="Cyclic phosphodiesterase"/>
    <property type="match status" value="1"/>
</dbReference>
<dbReference type="InterPro" id="IPR037136">
    <property type="entry name" value="RNA3'_phos_cyclase_dom_sf"/>
</dbReference>
<feature type="region of interest" description="Disordered" evidence="1">
    <location>
        <begin position="585"/>
        <end position="606"/>
    </location>
</feature>
<feature type="region of interest" description="Disordered" evidence="1">
    <location>
        <begin position="443"/>
        <end position="463"/>
    </location>
</feature>
<name>A0A4D9D164_9STRA</name>
<feature type="domain" description="RNA 3'-terminal phosphate cyclase" evidence="2">
    <location>
        <begin position="332"/>
        <end position="741"/>
    </location>
</feature>
<accession>A0A4D9D164</accession>
<dbReference type="Pfam" id="PF13563">
    <property type="entry name" value="2_5_RNA_ligase2"/>
    <property type="match status" value="1"/>
</dbReference>
<dbReference type="InterPro" id="IPR013792">
    <property type="entry name" value="RNA3'P_cycl/enolpyr_Trfase_a/b"/>
</dbReference>
<keyword evidence="4" id="KW-1185">Reference proteome</keyword>
<dbReference type="OrthoDB" id="413993at2759"/>
<evidence type="ECO:0000259" key="2">
    <source>
        <dbReference type="Pfam" id="PF01137"/>
    </source>
</evidence>
<dbReference type="Gene3D" id="3.65.10.20">
    <property type="entry name" value="RNA 3'-terminal phosphate cyclase domain"/>
    <property type="match status" value="2"/>
</dbReference>
<dbReference type="GO" id="GO:0005634">
    <property type="term" value="C:nucleus"/>
    <property type="evidence" value="ECO:0007669"/>
    <property type="project" value="TreeGrafter"/>
</dbReference>
<dbReference type="GO" id="GO:0003963">
    <property type="term" value="F:RNA-3'-phosphate cyclase activity"/>
    <property type="evidence" value="ECO:0007669"/>
    <property type="project" value="TreeGrafter"/>
</dbReference>
<dbReference type="Proteomes" id="UP000355283">
    <property type="component" value="Unassembled WGS sequence"/>
</dbReference>
<dbReference type="InterPro" id="IPR009097">
    <property type="entry name" value="Cyclic_Pdiesterase"/>
</dbReference>
<comment type="caution">
    <text evidence="3">The sequence shown here is derived from an EMBL/GenBank/DDBJ whole genome shotgun (WGS) entry which is preliminary data.</text>
</comment>
<dbReference type="PANTHER" id="PTHR11096:SF0">
    <property type="entry name" value="RNA 3'-TERMINAL PHOSPHATE CYCLASE"/>
    <property type="match status" value="1"/>
</dbReference>
<evidence type="ECO:0000313" key="3">
    <source>
        <dbReference type="EMBL" id="TFJ84107.1"/>
    </source>
</evidence>
<dbReference type="PANTHER" id="PTHR11096">
    <property type="entry name" value="RNA 3' TERMINAL PHOSPHATE CYCLASE"/>
    <property type="match status" value="1"/>
</dbReference>
<evidence type="ECO:0000256" key="1">
    <source>
        <dbReference type="SAM" id="MobiDB-lite"/>
    </source>
</evidence>
<evidence type="ECO:0000313" key="4">
    <source>
        <dbReference type="Proteomes" id="UP000355283"/>
    </source>
</evidence>
<dbReference type="Pfam" id="PF01137">
    <property type="entry name" value="RTC"/>
    <property type="match status" value="1"/>
</dbReference>
<organism evidence="3 4">
    <name type="scientific">Nannochloropsis salina CCMP1776</name>
    <dbReference type="NCBI Taxonomy" id="1027361"/>
    <lineage>
        <taxon>Eukaryota</taxon>
        <taxon>Sar</taxon>
        <taxon>Stramenopiles</taxon>
        <taxon>Ochrophyta</taxon>
        <taxon>Eustigmatophyceae</taxon>
        <taxon>Eustigmatales</taxon>
        <taxon>Monodopsidaceae</taxon>
        <taxon>Microchloropsis</taxon>
        <taxon>Microchloropsis salina</taxon>
    </lineage>
</organism>
<dbReference type="SUPFAM" id="SSF55205">
    <property type="entry name" value="EPT/RTPC-like"/>
    <property type="match status" value="1"/>
</dbReference>
<proteinExistence type="predicted"/>
<dbReference type="PROSITE" id="PS01287">
    <property type="entry name" value="RTC"/>
    <property type="match status" value="1"/>
</dbReference>
<dbReference type="InterPro" id="IPR000228">
    <property type="entry name" value="RNA3'_term_phos_cyc"/>
</dbReference>
<reference evidence="3 4" key="1">
    <citation type="submission" date="2019-01" db="EMBL/GenBank/DDBJ databases">
        <title>Nuclear Genome Assembly of the Microalgal Biofuel strain Nannochloropsis salina CCMP1776.</title>
        <authorList>
            <person name="Hovde B."/>
        </authorList>
    </citation>
    <scope>NUCLEOTIDE SEQUENCE [LARGE SCALE GENOMIC DNA]</scope>
    <source>
        <strain evidence="3 4">CCMP1776</strain>
    </source>
</reference>
<gene>
    <name evidence="3" type="ORF">NSK_004580</name>
</gene>
<dbReference type="AlphaFoldDB" id="A0A4D9D164"/>
<dbReference type="EMBL" id="SDOX01000020">
    <property type="protein sequence ID" value="TFJ84107.1"/>
    <property type="molecule type" value="Genomic_DNA"/>
</dbReference>
<dbReference type="SUPFAM" id="SSF55144">
    <property type="entry name" value="LigT-like"/>
    <property type="match status" value="1"/>
</dbReference>
<dbReference type="InterPro" id="IPR020719">
    <property type="entry name" value="RNA3'_term_phos_cycl-like_CS"/>
</dbReference>
<protein>
    <recommendedName>
        <fullName evidence="2">RNA 3'-terminal phosphate cyclase domain-containing protein</fullName>
    </recommendedName>
</protein>
<sequence>MPQYGSQQGSLPVVHLRMLVSLGHLKAPLSWAGIITLSSVRQEGIALQARLPNCRLASTTSRGEMSAMSTADGNLSDFFSGRKVHQSALALMPDMDSSLFTAIQSIRRSYDKHYRRWPPHVNIIYPFVPEYEFDAAARVLQKALSSFAVIDDCTMARMGYFEHGRSSCTAWLAPQDARLSDAELRHEEELARPAPHPRIIQLQAACQAAIPHCADLTASFGGRFTPHLSIGQFQDRKSAKDFIDSVDWVAEVFPVRQLYLLARNGPTDPFSVRYIVRLAGGSVTRVEPGTLPSHAGATFADQGLFRLSAGTKNATPPARINPAEVEVDGSLLEGGGQVLRISLALGILLRKRLRISSIRSGRSKPGLQPQHLAGVRLVAEIGRSSVEGANLGSTEVCIHPPLSPSLDASPSPQRHLKADPGTAGSVTLLLQAALPLLAFQAPAQSARPGPRPGAEGVTLTLQGGTTVSHSPSIDYFVHVTAPVLARMGLVVETEVLSRGFFPQGGGQVQVHVSPPLSPLRPLNLTDPGRPQRVLAFATGIVTAGSGADKRLVEGLGDVLGNVLEEVFGGQIAIEYQDNVWRQEPFSGREQEGGGGGGRRQGFASRKRARGRLKREVFHLLLVLESTSGCRLGADMLLEDLRQFQNHTNGKPDGSGDHNGDRHCEKEGEQRRVCTELASTLRKCQAAGACVDEHTLDQLVMYMALAQGTSRVLGPPRSFLSSNHVATAIRITEQLLGVSFKMWSDKSDGPLTVEIAQGHAFTPET</sequence>